<dbReference type="Proteomes" id="UP000585363">
    <property type="component" value="Unassembled WGS sequence"/>
</dbReference>
<reference evidence="7 8" key="1">
    <citation type="submission" date="2020-01" db="EMBL/GenBank/DDBJ databases">
        <authorList>
            <person name="Lee S.D."/>
        </authorList>
    </citation>
    <scope>NUCLEOTIDE SEQUENCE [LARGE SCALE GENOMIC DNA]</scope>
    <source>
        <strain evidence="7 8">SAP-1</strain>
    </source>
</reference>
<comment type="caution">
    <text evidence="7">The sequence shown here is derived from an EMBL/GenBank/DDBJ whole genome shotgun (WGS) entry which is preliminary data.</text>
</comment>
<evidence type="ECO:0000256" key="5">
    <source>
        <dbReference type="ARBA" id="ARBA00044978"/>
    </source>
</evidence>
<dbReference type="Pfam" id="PF12833">
    <property type="entry name" value="HTH_18"/>
    <property type="match status" value="1"/>
</dbReference>
<keyword evidence="3" id="KW-0010">Activator</keyword>
<evidence type="ECO:0000256" key="4">
    <source>
        <dbReference type="ARBA" id="ARBA00023163"/>
    </source>
</evidence>
<dbReference type="PANTHER" id="PTHR43280">
    <property type="entry name" value="ARAC-FAMILY TRANSCRIPTIONAL REGULATOR"/>
    <property type="match status" value="1"/>
</dbReference>
<dbReference type="PRINTS" id="PR00032">
    <property type="entry name" value="HTHARAC"/>
</dbReference>
<gene>
    <name evidence="7" type="ORF">GW590_10560</name>
</gene>
<keyword evidence="4" id="KW-0804">Transcription</keyword>
<evidence type="ECO:0000256" key="2">
    <source>
        <dbReference type="ARBA" id="ARBA00023125"/>
    </source>
</evidence>
<organism evidence="7 8">
    <name type="scientific">Rouxiella aceris</name>
    <dbReference type="NCBI Taxonomy" id="2703884"/>
    <lineage>
        <taxon>Bacteria</taxon>
        <taxon>Pseudomonadati</taxon>
        <taxon>Pseudomonadota</taxon>
        <taxon>Gammaproteobacteria</taxon>
        <taxon>Enterobacterales</taxon>
        <taxon>Yersiniaceae</taxon>
        <taxon>Rouxiella</taxon>
    </lineage>
</organism>
<sequence length="284" mass="33406">MDEKEKSERLELISLNDNIVSFNRLYANSVRYHHWHQCLEMLYVEQGYGVVIVDNKHYTLRPGRIFFFPPLTLHKIMIEESSTEIYRRTIIHIDQNAILPILKNFPKNYQQLSQISLRGSEAFIADVADIHDFLDHLFVRYAQLTEKNQLDSESAICLLLTLFSMLPEHKSMLTVQDNLISTKIMLWIEENYTEKFSLDNLADYLGKSRSYVSRRFHHETGEKVHDYLTTFRLRKSCELLLRSPISVNDIALAVGFSDVTYFISSFKNRIGETPLQYRKNNMQK</sequence>
<dbReference type="InterPro" id="IPR037923">
    <property type="entry name" value="HTH-like"/>
</dbReference>
<keyword evidence="1" id="KW-0805">Transcription regulation</keyword>
<reference evidence="7 8" key="2">
    <citation type="submission" date="2020-06" db="EMBL/GenBank/DDBJ databases">
        <title>Polyphasic characterization of a Rahnella strain isolated from tree sap.</title>
        <authorList>
            <person name="Kim I.S."/>
        </authorList>
    </citation>
    <scope>NUCLEOTIDE SEQUENCE [LARGE SCALE GENOMIC DNA]</scope>
    <source>
        <strain evidence="7 8">SAP-1</strain>
    </source>
</reference>
<feature type="domain" description="HTH araC/xylS-type" evidence="6">
    <location>
        <begin position="182"/>
        <end position="280"/>
    </location>
</feature>
<evidence type="ECO:0000313" key="8">
    <source>
        <dbReference type="Proteomes" id="UP000585363"/>
    </source>
</evidence>
<protein>
    <recommendedName>
        <fullName evidence="5">Arabinose operon regulatory protein</fullName>
    </recommendedName>
</protein>
<dbReference type="PANTHER" id="PTHR43280:SF28">
    <property type="entry name" value="HTH-TYPE TRANSCRIPTIONAL ACTIVATOR RHAS"/>
    <property type="match status" value="1"/>
</dbReference>
<dbReference type="SUPFAM" id="SSF51215">
    <property type="entry name" value="Regulatory protein AraC"/>
    <property type="match status" value="1"/>
</dbReference>
<evidence type="ECO:0000259" key="6">
    <source>
        <dbReference type="PROSITE" id="PS01124"/>
    </source>
</evidence>
<dbReference type="Gene3D" id="1.10.10.60">
    <property type="entry name" value="Homeodomain-like"/>
    <property type="match status" value="2"/>
</dbReference>
<dbReference type="GO" id="GO:0043565">
    <property type="term" value="F:sequence-specific DNA binding"/>
    <property type="evidence" value="ECO:0007669"/>
    <property type="project" value="InterPro"/>
</dbReference>
<dbReference type="InterPro" id="IPR003313">
    <property type="entry name" value="AraC-bd"/>
</dbReference>
<dbReference type="InterPro" id="IPR020449">
    <property type="entry name" value="Tscrpt_reg_AraC-type_HTH"/>
</dbReference>
<evidence type="ECO:0000256" key="3">
    <source>
        <dbReference type="ARBA" id="ARBA00023159"/>
    </source>
</evidence>
<dbReference type="CDD" id="cd02208">
    <property type="entry name" value="cupin_RmlC-like"/>
    <property type="match status" value="1"/>
</dbReference>
<dbReference type="SMART" id="SM00342">
    <property type="entry name" value="HTH_ARAC"/>
    <property type="match status" value="1"/>
</dbReference>
<dbReference type="EMBL" id="JAADJU010000005">
    <property type="protein sequence ID" value="NMP27307.1"/>
    <property type="molecule type" value="Genomic_DNA"/>
</dbReference>
<dbReference type="AlphaFoldDB" id="A0A848MGG6"/>
<dbReference type="RefSeq" id="WP_169403026.1">
    <property type="nucleotide sequence ID" value="NZ_JAADJU010000005.1"/>
</dbReference>
<dbReference type="InterPro" id="IPR018062">
    <property type="entry name" value="HTH_AraC-typ_CS"/>
</dbReference>
<accession>A0A848MGG6</accession>
<dbReference type="Pfam" id="PF02311">
    <property type="entry name" value="AraC_binding"/>
    <property type="match status" value="1"/>
</dbReference>
<dbReference type="InterPro" id="IPR018060">
    <property type="entry name" value="HTH_AraC"/>
</dbReference>
<evidence type="ECO:0000256" key="1">
    <source>
        <dbReference type="ARBA" id="ARBA00023015"/>
    </source>
</evidence>
<proteinExistence type="predicted"/>
<dbReference type="PROSITE" id="PS00041">
    <property type="entry name" value="HTH_ARAC_FAMILY_1"/>
    <property type="match status" value="1"/>
</dbReference>
<dbReference type="InterPro" id="IPR009057">
    <property type="entry name" value="Homeodomain-like_sf"/>
</dbReference>
<dbReference type="PROSITE" id="PS01124">
    <property type="entry name" value="HTH_ARAC_FAMILY_2"/>
    <property type="match status" value="1"/>
</dbReference>
<dbReference type="InterPro" id="IPR014710">
    <property type="entry name" value="RmlC-like_jellyroll"/>
</dbReference>
<dbReference type="SUPFAM" id="SSF46689">
    <property type="entry name" value="Homeodomain-like"/>
    <property type="match status" value="2"/>
</dbReference>
<dbReference type="Gene3D" id="2.60.120.10">
    <property type="entry name" value="Jelly Rolls"/>
    <property type="match status" value="1"/>
</dbReference>
<keyword evidence="8" id="KW-1185">Reference proteome</keyword>
<evidence type="ECO:0000313" key="7">
    <source>
        <dbReference type="EMBL" id="NMP27307.1"/>
    </source>
</evidence>
<dbReference type="GO" id="GO:0003700">
    <property type="term" value="F:DNA-binding transcription factor activity"/>
    <property type="evidence" value="ECO:0007669"/>
    <property type="project" value="InterPro"/>
</dbReference>
<name>A0A848MGG6_9GAMM</name>
<keyword evidence="2" id="KW-0238">DNA-binding</keyword>